<dbReference type="PROSITE" id="PS50206">
    <property type="entry name" value="RHODANESE_3"/>
    <property type="match status" value="1"/>
</dbReference>
<dbReference type="CDD" id="cd00158">
    <property type="entry name" value="RHOD"/>
    <property type="match status" value="1"/>
</dbReference>
<dbReference type="InterPro" id="IPR036873">
    <property type="entry name" value="Rhodanese-like_dom_sf"/>
</dbReference>
<feature type="domain" description="Rhodanese" evidence="1">
    <location>
        <begin position="28"/>
        <end position="113"/>
    </location>
</feature>
<dbReference type="EMBL" id="JAGEPA010000001">
    <property type="protein sequence ID" value="MBO1434417.1"/>
    <property type="molecule type" value="Genomic_DNA"/>
</dbReference>
<dbReference type="Proteomes" id="UP000692816">
    <property type="component" value="Unassembled WGS sequence"/>
</dbReference>
<dbReference type="SUPFAM" id="SSF52821">
    <property type="entry name" value="Rhodanese/Cell cycle control phosphatase"/>
    <property type="match status" value="1"/>
</dbReference>
<protein>
    <submittedName>
        <fullName evidence="3">Rhodanese-like domain-containing protein</fullName>
    </submittedName>
</protein>
<evidence type="ECO:0000259" key="1">
    <source>
        <dbReference type="PROSITE" id="PS50206"/>
    </source>
</evidence>
<comment type="caution">
    <text evidence="3">The sequence shown here is derived from an EMBL/GenBank/DDBJ whole genome shotgun (WGS) entry which is preliminary data.</text>
</comment>
<dbReference type="AlphaFoldDB" id="A0A939LK65"/>
<reference evidence="2" key="2">
    <citation type="journal article" date="2021" name="Int. J. Syst. Evol. Microbiol.">
        <title>Bradyrhizobium septentrionale sp. nov. (sv. septentrionale) and Bradyrhizobium quebecense sp. nov. (sv. septentrionale) associated with legumes native to Canada possess rearranged symbiosis genes and numerous insertion sequences.</title>
        <authorList>
            <person name="Bromfield E.S.P."/>
            <person name="Cloutier S."/>
        </authorList>
    </citation>
    <scope>NUCLEOTIDE SEQUENCE</scope>
    <source>
        <strain evidence="2">12S5</strain>
    </source>
</reference>
<gene>
    <name evidence="3" type="ORF">HU230_23040</name>
    <name evidence="2" type="ORF">J4P68_34685</name>
</gene>
<name>A0A939LK65_9BRAD</name>
<dbReference type="Pfam" id="PF00581">
    <property type="entry name" value="Rhodanese"/>
    <property type="match status" value="1"/>
</dbReference>
<reference evidence="3" key="1">
    <citation type="submission" date="2020-06" db="EMBL/GenBank/DDBJ databases">
        <title>Whole Genome Sequence of Bradyrhizobium sp. Strain 66S1MB.</title>
        <authorList>
            <person name="Bromfield E."/>
            <person name="Cloutier S."/>
        </authorList>
    </citation>
    <scope>NUCLEOTIDE SEQUENCE</scope>
    <source>
        <strain evidence="3">66S1MB</strain>
    </source>
</reference>
<dbReference type="InterPro" id="IPR001763">
    <property type="entry name" value="Rhodanese-like_dom"/>
</dbReference>
<sequence length="113" mass="11976">MLSGLLKKFAGATSVAAIDHDELVQAHREKSCTIVDVREPHEFGNGHIPGALNHPLSQFDPARLAQGKPVVLICQAGGRSATALRRALAAGQQNVRHYEGGMSGWRSRGGAVV</sequence>
<dbReference type="Gene3D" id="3.40.250.10">
    <property type="entry name" value="Rhodanese-like domain"/>
    <property type="match status" value="1"/>
</dbReference>
<keyword evidence="4" id="KW-1185">Reference proteome</keyword>
<dbReference type="PANTHER" id="PTHR44086">
    <property type="entry name" value="THIOSULFATE SULFURTRANSFERASE RDL2, MITOCHONDRIAL-RELATED"/>
    <property type="match status" value="1"/>
</dbReference>
<evidence type="ECO:0000313" key="3">
    <source>
        <dbReference type="EMBL" id="NVL08580.1"/>
    </source>
</evidence>
<dbReference type="GO" id="GO:0004792">
    <property type="term" value="F:thiosulfate-cyanide sulfurtransferase activity"/>
    <property type="evidence" value="ECO:0007669"/>
    <property type="project" value="TreeGrafter"/>
</dbReference>
<evidence type="ECO:0000313" key="4">
    <source>
        <dbReference type="Proteomes" id="UP000692816"/>
    </source>
</evidence>
<proteinExistence type="predicted"/>
<accession>A0A939LK65</accession>
<dbReference type="RefSeq" id="WP_176532070.1">
    <property type="nucleotide sequence ID" value="NZ_CP088022.1"/>
</dbReference>
<dbReference type="EMBL" id="JABWSX010000001">
    <property type="protein sequence ID" value="NVL08580.1"/>
    <property type="molecule type" value="Genomic_DNA"/>
</dbReference>
<dbReference type="SMART" id="SM00450">
    <property type="entry name" value="RHOD"/>
    <property type="match status" value="1"/>
</dbReference>
<evidence type="ECO:0000313" key="2">
    <source>
        <dbReference type="EMBL" id="MBO1434417.1"/>
    </source>
</evidence>
<organism evidence="3">
    <name type="scientific">Bradyrhizobium quebecense</name>
    <dbReference type="NCBI Taxonomy" id="2748629"/>
    <lineage>
        <taxon>Bacteria</taxon>
        <taxon>Pseudomonadati</taxon>
        <taxon>Pseudomonadota</taxon>
        <taxon>Alphaproteobacteria</taxon>
        <taxon>Hyphomicrobiales</taxon>
        <taxon>Nitrobacteraceae</taxon>
        <taxon>Bradyrhizobium</taxon>
    </lineage>
</organism>
<dbReference type="PANTHER" id="PTHR44086:SF10">
    <property type="entry name" value="THIOSULFATE SULFURTRANSFERASE_RHODANESE-LIKE DOMAIN-CONTAINING PROTEIN 3"/>
    <property type="match status" value="1"/>
</dbReference>